<evidence type="ECO:0000256" key="6">
    <source>
        <dbReference type="RuleBase" id="RU003930"/>
    </source>
</evidence>
<organism evidence="9 10">
    <name type="scientific">Sedimentisphaera cyanobacteriorum</name>
    <dbReference type="NCBI Taxonomy" id="1940790"/>
    <lineage>
        <taxon>Bacteria</taxon>
        <taxon>Pseudomonadati</taxon>
        <taxon>Planctomycetota</taxon>
        <taxon>Phycisphaerae</taxon>
        <taxon>Sedimentisphaerales</taxon>
        <taxon>Sedimentisphaeraceae</taxon>
        <taxon>Sedimentisphaera</taxon>
    </lineage>
</organism>
<dbReference type="FunFam" id="3.30.1440.10:FF:000001">
    <property type="entry name" value="50S ribosomal protein L5"/>
    <property type="match status" value="1"/>
</dbReference>
<protein>
    <recommendedName>
        <fullName evidence="4 5">Large ribosomal subunit protein uL5</fullName>
    </recommendedName>
</protein>
<gene>
    <name evidence="5 9" type="primary">rplE</name>
    <name evidence="9" type="ORF">L21SP3_01224</name>
</gene>
<dbReference type="OrthoDB" id="9806626at2"/>
<keyword evidence="5" id="KW-0820">tRNA-binding</keyword>
<reference evidence="10" key="1">
    <citation type="submission" date="2017-02" db="EMBL/GenBank/DDBJ databases">
        <title>Comparative genomics and description of representatives of a novel lineage of planctomycetes thriving in anoxic sediments.</title>
        <authorList>
            <person name="Spring S."/>
            <person name="Bunk B."/>
            <person name="Sproer C."/>
            <person name="Klenk H.-P."/>
        </authorList>
    </citation>
    <scope>NUCLEOTIDE SEQUENCE [LARGE SCALE GENOMIC DNA]</scope>
    <source>
        <strain evidence="10">L21-RPul-D3</strain>
    </source>
</reference>
<keyword evidence="10" id="KW-1185">Reference proteome</keyword>
<keyword evidence="5" id="KW-0699">rRNA-binding</keyword>
<dbReference type="Pfam" id="PF00281">
    <property type="entry name" value="Ribosomal_L5"/>
    <property type="match status" value="1"/>
</dbReference>
<evidence type="ECO:0000256" key="5">
    <source>
        <dbReference type="HAMAP-Rule" id="MF_01333"/>
    </source>
</evidence>
<dbReference type="InterPro" id="IPR020930">
    <property type="entry name" value="Ribosomal_uL5_bac-type"/>
</dbReference>
<dbReference type="GO" id="GO:1990904">
    <property type="term" value="C:ribonucleoprotein complex"/>
    <property type="evidence" value="ECO:0007669"/>
    <property type="project" value="UniProtKB-KW"/>
</dbReference>
<dbReference type="PIRSF" id="PIRSF002161">
    <property type="entry name" value="Ribosomal_L5"/>
    <property type="match status" value="1"/>
</dbReference>
<accession>A0A1Q2HPM4</accession>
<comment type="function">
    <text evidence="5">This is 1 of the proteins that bind and probably mediate the attachment of the 5S RNA into the large ribosomal subunit, where it forms part of the central protuberance. In the 70S ribosome it contacts protein S13 of the 30S subunit (bridge B1b), connecting the 2 subunits; this bridge is implicated in subunit movement. Contacts the P site tRNA; the 5S rRNA and some of its associated proteins might help stabilize positioning of ribosome-bound tRNAs.</text>
</comment>
<dbReference type="AlphaFoldDB" id="A0A1Q2HPM4"/>
<dbReference type="InterPro" id="IPR022803">
    <property type="entry name" value="Ribosomal_uL5_dom_sf"/>
</dbReference>
<proteinExistence type="inferred from homology"/>
<comment type="subunit">
    <text evidence="5">Part of the 50S ribosomal subunit; part of the 5S rRNA/L5/L18/L25 subcomplex. Contacts the 5S rRNA and the P site tRNA. Forms a bridge to the 30S subunit in the 70S ribosome.</text>
</comment>
<dbReference type="SUPFAM" id="SSF55282">
    <property type="entry name" value="RL5-like"/>
    <property type="match status" value="1"/>
</dbReference>
<dbReference type="InterPro" id="IPR002132">
    <property type="entry name" value="Ribosomal_uL5"/>
</dbReference>
<dbReference type="Gene3D" id="3.30.1440.10">
    <property type="match status" value="1"/>
</dbReference>
<dbReference type="InterPro" id="IPR031310">
    <property type="entry name" value="Ribosomal_uL5_N"/>
</dbReference>
<keyword evidence="2 5" id="KW-0689">Ribosomal protein</keyword>
<evidence type="ECO:0000256" key="2">
    <source>
        <dbReference type="ARBA" id="ARBA00022980"/>
    </source>
</evidence>
<feature type="domain" description="Large ribosomal subunit protein uL5 C-terminal" evidence="8">
    <location>
        <begin position="84"/>
        <end position="177"/>
    </location>
</feature>
<dbReference type="GO" id="GO:0019843">
    <property type="term" value="F:rRNA binding"/>
    <property type="evidence" value="ECO:0007669"/>
    <property type="project" value="UniProtKB-UniRule"/>
</dbReference>
<keyword evidence="5" id="KW-0694">RNA-binding</keyword>
<dbReference type="InterPro" id="IPR031309">
    <property type="entry name" value="Ribosomal_uL5_C"/>
</dbReference>
<dbReference type="EMBL" id="CP019633">
    <property type="protein sequence ID" value="AQQ09419.1"/>
    <property type="molecule type" value="Genomic_DNA"/>
</dbReference>
<dbReference type="GO" id="GO:0006412">
    <property type="term" value="P:translation"/>
    <property type="evidence" value="ECO:0007669"/>
    <property type="project" value="UniProtKB-UniRule"/>
</dbReference>
<dbReference type="NCBIfam" id="NF000585">
    <property type="entry name" value="PRK00010.1"/>
    <property type="match status" value="1"/>
</dbReference>
<dbReference type="PANTHER" id="PTHR11994">
    <property type="entry name" value="60S RIBOSOMAL PROTEIN L11-RELATED"/>
    <property type="match status" value="1"/>
</dbReference>
<evidence type="ECO:0000259" key="8">
    <source>
        <dbReference type="Pfam" id="PF00673"/>
    </source>
</evidence>
<dbReference type="GO" id="GO:0000049">
    <property type="term" value="F:tRNA binding"/>
    <property type="evidence" value="ECO:0007669"/>
    <property type="project" value="UniProtKB-UniRule"/>
</dbReference>
<dbReference type="PROSITE" id="PS00358">
    <property type="entry name" value="RIBOSOMAL_L5"/>
    <property type="match status" value="1"/>
</dbReference>
<dbReference type="Pfam" id="PF00673">
    <property type="entry name" value="Ribosomal_L5_C"/>
    <property type="match status" value="1"/>
</dbReference>
<evidence type="ECO:0000256" key="4">
    <source>
        <dbReference type="ARBA" id="ARBA00035245"/>
    </source>
</evidence>
<feature type="domain" description="Large ribosomal subunit protein uL5 N-terminal" evidence="7">
    <location>
        <begin position="24"/>
        <end position="80"/>
    </location>
</feature>
<name>A0A1Q2HPM4_9BACT</name>
<dbReference type="RefSeq" id="WP_077540016.1">
    <property type="nucleotide sequence ID" value="NZ_CP019633.1"/>
</dbReference>
<evidence type="ECO:0000313" key="10">
    <source>
        <dbReference type="Proteomes" id="UP000188273"/>
    </source>
</evidence>
<dbReference type="Proteomes" id="UP000188273">
    <property type="component" value="Chromosome"/>
</dbReference>
<evidence type="ECO:0000256" key="1">
    <source>
        <dbReference type="ARBA" id="ARBA00008553"/>
    </source>
</evidence>
<keyword evidence="3 5" id="KW-0687">Ribonucleoprotein</keyword>
<dbReference type="GO" id="GO:0005840">
    <property type="term" value="C:ribosome"/>
    <property type="evidence" value="ECO:0007669"/>
    <property type="project" value="UniProtKB-KW"/>
</dbReference>
<evidence type="ECO:0000313" key="9">
    <source>
        <dbReference type="EMBL" id="AQQ09419.1"/>
    </source>
</evidence>
<evidence type="ECO:0000256" key="3">
    <source>
        <dbReference type="ARBA" id="ARBA00023274"/>
    </source>
</evidence>
<dbReference type="HAMAP" id="MF_01333_B">
    <property type="entry name" value="Ribosomal_uL5_B"/>
    <property type="match status" value="1"/>
</dbReference>
<dbReference type="GO" id="GO:0003735">
    <property type="term" value="F:structural constituent of ribosome"/>
    <property type="evidence" value="ECO:0007669"/>
    <property type="project" value="InterPro"/>
</dbReference>
<evidence type="ECO:0000259" key="7">
    <source>
        <dbReference type="Pfam" id="PF00281"/>
    </source>
</evidence>
<sequence length="179" mass="20070">MARLKDLYKSKIAEQMQEKFGYKSVMAIPKLEKVVLSMGVGNAIQDKKYLDQAVKDLTAISGQKPLVCKAKISVSNFKLRAGEPIGCKVTLRGEMMYEFLDRLINLAIPRVKDFRGLSTKSFDGRGNYSIGFAEQSIFPEIDSVNMFAPQGLNVTFVTSADTDQECREMLTMFGMPFKK</sequence>
<dbReference type="InterPro" id="IPR020929">
    <property type="entry name" value="Ribosomal_uL5_CS"/>
</dbReference>
<comment type="similarity">
    <text evidence="1 5 6">Belongs to the universal ribosomal protein uL5 family.</text>
</comment>
<dbReference type="STRING" id="1940790.L21SP3_01224"/>
<dbReference type="KEGG" id="pbu:L21SP3_01224"/>